<sequence>MLWRVQLLRTHSNKSPSPTPVCILFNTFPSRLYVCVCFSVCLLTFVSHSHLAIIACIQCHNYTCVN</sequence>
<reference evidence="2" key="2">
    <citation type="submission" date="2015-11" db="EMBL/GenBank/DDBJ databases">
        <authorList>
            <person name="Zhang Y."/>
            <person name="Guo Z."/>
        </authorList>
    </citation>
    <scope>NUCLEOTIDE SEQUENCE</scope>
</reference>
<gene>
    <name evidence="2" type="ORF">EmuJ_000758200</name>
</gene>
<organism evidence="2 3">
    <name type="scientific">Echinococcus multilocularis</name>
    <name type="common">Fox tapeworm</name>
    <dbReference type="NCBI Taxonomy" id="6211"/>
    <lineage>
        <taxon>Eukaryota</taxon>
        <taxon>Metazoa</taxon>
        <taxon>Spiralia</taxon>
        <taxon>Lophotrochozoa</taxon>
        <taxon>Platyhelminthes</taxon>
        <taxon>Cestoda</taxon>
        <taxon>Eucestoda</taxon>
        <taxon>Cyclophyllidea</taxon>
        <taxon>Taeniidae</taxon>
        <taxon>Echinococcus</taxon>
    </lineage>
</organism>
<dbReference type="EMBL" id="LN902841">
    <property type="protein sequence ID" value="CDS40024.1"/>
    <property type="molecule type" value="Genomic_DNA"/>
</dbReference>
<reference evidence="2" key="1">
    <citation type="journal article" date="2013" name="Nature">
        <title>The genomes of four tapeworm species reveal adaptations to parasitism.</title>
        <authorList>
            <person name="Tsai I.J."/>
            <person name="Zarowiecki M."/>
            <person name="Holroyd N."/>
            <person name="Garciarrubio A."/>
            <person name="Sanchez-Flores A."/>
            <person name="Brooks K.L."/>
            <person name="Tracey A."/>
            <person name="Bobes R.J."/>
            <person name="Fragoso G."/>
            <person name="Sciutto E."/>
            <person name="Aslett M."/>
            <person name="Beasley H."/>
            <person name="Bennett H.M."/>
            <person name="Cai J."/>
            <person name="Camicia F."/>
            <person name="Clark R."/>
            <person name="Cucher M."/>
            <person name="De Silva N."/>
            <person name="Day T.A."/>
            <person name="Deplazes P."/>
            <person name="Estrada K."/>
            <person name="Fernandez C."/>
            <person name="Holland P.W."/>
            <person name="Hou J."/>
            <person name="Hu S."/>
            <person name="Huckvale T."/>
            <person name="Hung S.S."/>
            <person name="Kamenetzky L."/>
            <person name="Keane J.A."/>
            <person name="Kiss F."/>
            <person name="Koziol U."/>
            <person name="Lambert O."/>
            <person name="Liu K."/>
            <person name="Luo X."/>
            <person name="Luo Y."/>
            <person name="Macchiaroli N."/>
            <person name="Nichol S."/>
            <person name="Paps J."/>
            <person name="Parkinson J."/>
            <person name="Pouchkina-Stantcheva N."/>
            <person name="Riddiford N."/>
            <person name="Rosenzvit M."/>
            <person name="Salinas G."/>
            <person name="Wasmuth J.D."/>
            <person name="Zamanian M."/>
            <person name="Zheng Y."/>
            <person name="Cai X."/>
            <person name="Soberon X."/>
            <person name="Olson P.D."/>
            <person name="Laclette J.P."/>
            <person name="Brehm K."/>
            <person name="Berriman M."/>
            <person name="Garciarrubio A."/>
            <person name="Bobes R.J."/>
            <person name="Fragoso G."/>
            <person name="Sanchez-Flores A."/>
            <person name="Estrada K."/>
            <person name="Cevallos M.A."/>
            <person name="Morett E."/>
            <person name="Gonzalez V."/>
            <person name="Portillo T."/>
            <person name="Ochoa-Leyva A."/>
            <person name="Jose M.V."/>
            <person name="Sciutto E."/>
            <person name="Landa A."/>
            <person name="Jimenez L."/>
            <person name="Valdes V."/>
            <person name="Carrero J.C."/>
            <person name="Larralde C."/>
            <person name="Morales-Montor J."/>
            <person name="Limon-Lason J."/>
            <person name="Soberon X."/>
            <person name="Laclette J.P."/>
        </authorList>
    </citation>
    <scope>NUCLEOTIDE SEQUENCE [LARGE SCALE GENOMIC DNA]</scope>
</reference>
<keyword evidence="1" id="KW-0812">Transmembrane</keyword>
<name>A0A068YCU6_ECHMU</name>
<evidence type="ECO:0000256" key="1">
    <source>
        <dbReference type="SAM" id="Phobius"/>
    </source>
</evidence>
<proteinExistence type="predicted"/>
<dbReference type="AlphaFoldDB" id="A0A068YCU6"/>
<keyword evidence="1" id="KW-1133">Transmembrane helix</keyword>
<protein>
    <submittedName>
        <fullName evidence="2">Expressed protein</fullName>
    </submittedName>
</protein>
<evidence type="ECO:0000313" key="2">
    <source>
        <dbReference type="EMBL" id="CDS40024.1"/>
    </source>
</evidence>
<dbReference type="Proteomes" id="UP000017246">
    <property type="component" value="Unassembled WGS sequence"/>
</dbReference>
<keyword evidence="3" id="KW-1185">Reference proteome</keyword>
<accession>A0A068YCU6</accession>
<feature type="transmembrane region" description="Helical" evidence="1">
    <location>
        <begin position="32"/>
        <end position="55"/>
    </location>
</feature>
<keyword evidence="1" id="KW-0472">Membrane</keyword>
<evidence type="ECO:0000313" key="3">
    <source>
        <dbReference type="Proteomes" id="UP000017246"/>
    </source>
</evidence>